<comment type="caution">
    <text evidence="1">The sequence shown here is derived from an EMBL/GenBank/DDBJ whole genome shotgun (WGS) entry which is preliminary data.</text>
</comment>
<reference evidence="1 2" key="1">
    <citation type="submission" date="2020-06" db="EMBL/GenBank/DDBJ databases">
        <title>Transcriptomic and genomic resources for Thalictrum thalictroides and T. hernandezii: Facilitating candidate gene discovery in an emerging model plant lineage.</title>
        <authorList>
            <person name="Arias T."/>
            <person name="Riano-Pachon D.M."/>
            <person name="Di Stilio V.S."/>
        </authorList>
    </citation>
    <scope>NUCLEOTIDE SEQUENCE [LARGE SCALE GENOMIC DNA]</scope>
    <source>
        <strain evidence="2">cv. WT478/WT964</strain>
        <tissue evidence="1">Leaves</tissue>
    </source>
</reference>
<evidence type="ECO:0000313" key="1">
    <source>
        <dbReference type="EMBL" id="KAF5177428.1"/>
    </source>
</evidence>
<keyword evidence="2" id="KW-1185">Reference proteome</keyword>
<accession>A0A7J6UYE9</accession>
<organism evidence="1 2">
    <name type="scientific">Thalictrum thalictroides</name>
    <name type="common">Rue-anemone</name>
    <name type="synonym">Anemone thalictroides</name>
    <dbReference type="NCBI Taxonomy" id="46969"/>
    <lineage>
        <taxon>Eukaryota</taxon>
        <taxon>Viridiplantae</taxon>
        <taxon>Streptophyta</taxon>
        <taxon>Embryophyta</taxon>
        <taxon>Tracheophyta</taxon>
        <taxon>Spermatophyta</taxon>
        <taxon>Magnoliopsida</taxon>
        <taxon>Ranunculales</taxon>
        <taxon>Ranunculaceae</taxon>
        <taxon>Thalictroideae</taxon>
        <taxon>Thalictrum</taxon>
    </lineage>
</organism>
<proteinExistence type="predicted"/>
<name>A0A7J6UYE9_THATH</name>
<feature type="non-terminal residue" evidence="1">
    <location>
        <position position="1"/>
    </location>
</feature>
<gene>
    <name evidence="1" type="ORF">FRX31_032985</name>
</gene>
<protein>
    <submittedName>
        <fullName evidence="1">Uncharacterized protein</fullName>
    </submittedName>
</protein>
<dbReference type="Proteomes" id="UP000554482">
    <property type="component" value="Unassembled WGS sequence"/>
</dbReference>
<sequence length="59" mass="6995">EAEAQKRIYFVSFPRGFGGYFDKETRDKILDLEFVRGSKPDLFYEARRNHPTTRPLSLQ</sequence>
<dbReference type="EMBL" id="JABWDY010041390">
    <property type="protein sequence ID" value="KAF5177428.1"/>
    <property type="molecule type" value="Genomic_DNA"/>
</dbReference>
<evidence type="ECO:0000313" key="2">
    <source>
        <dbReference type="Proteomes" id="UP000554482"/>
    </source>
</evidence>
<dbReference type="AlphaFoldDB" id="A0A7J6UYE9"/>